<keyword evidence="2" id="KW-1185">Reference proteome</keyword>
<feature type="transmembrane region" description="Helical" evidence="1">
    <location>
        <begin position="236"/>
        <end position="254"/>
    </location>
</feature>
<dbReference type="AlphaFoldDB" id="A0A6P4YX15"/>
<proteinExistence type="predicted"/>
<organism evidence="2 3">
    <name type="scientific">Branchiostoma belcheri</name>
    <name type="common">Amphioxus</name>
    <dbReference type="NCBI Taxonomy" id="7741"/>
    <lineage>
        <taxon>Eukaryota</taxon>
        <taxon>Metazoa</taxon>
        <taxon>Chordata</taxon>
        <taxon>Cephalochordata</taxon>
        <taxon>Leptocardii</taxon>
        <taxon>Amphioxiformes</taxon>
        <taxon>Branchiostomatidae</taxon>
        <taxon>Branchiostoma</taxon>
    </lineage>
</organism>
<dbReference type="KEGG" id="bbel:109477258"/>
<feature type="transmembrane region" description="Helical" evidence="1">
    <location>
        <begin position="35"/>
        <end position="60"/>
    </location>
</feature>
<name>A0A6P4YX15_BRABE</name>
<feature type="transmembrane region" description="Helical" evidence="1">
    <location>
        <begin position="137"/>
        <end position="155"/>
    </location>
</feature>
<protein>
    <submittedName>
        <fullName evidence="3">Uncharacterized protein LOC109477258</fullName>
    </submittedName>
</protein>
<sequence length="292" mass="33682">MDADIPLLQGDIETMQTYFAERKQRTTRLYQTAKLAGFLCTILFLTFIQFVYFGVIMKIWGPEKADVDREACTCKCWDTVFKGTYEMGVGRYKHVYFNVTAQTFKMWGLTVVAVIMTYECISYVVRIALCGRIRYTMLALLFAVIHPHYYSWWMFFGYYNDDFYVQWYHQLLFTVTELLSTALVLSMLDRGVKPSPRKLYTIASIALLHILAGGMDQFVTNVLLGRGMFHQVTRDIAFFSSDVVYLLVAWAELAMLCVRENIPASLLIMSLKRDIMTSVVVISGLLLILSYI</sequence>
<dbReference type="PANTHER" id="PTHR39074">
    <property type="entry name" value="AGAP007547-PA"/>
    <property type="match status" value="1"/>
</dbReference>
<keyword evidence="1" id="KW-1133">Transmembrane helix</keyword>
<feature type="transmembrane region" description="Helical" evidence="1">
    <location>
        <begin position="167"/>
        <end position="188"/>
    </location>
</feature>
<feature type="transmembrane region" description="Helical" evidence="1">
    <location>
        <begin position="106"/>
        <end position="125"/>
    </location>
</feature>
<gene>
    <name evidence="3" type="primary">LOC109477258</name>
</gene>
<feature type="transmembrane region" description="Helical" evidence="1">
    <location>
        <begin position="200"/>
        <end position="224"/>
    </location>
</feature>
<reference evidence="3" key="1">
    <citation type="submission" date="2025-08" db="UniProtKB">
        <authorList>
            <consortium name="RefSeq"/>
        </authorList>
    </citation>
    <scope>IDENTIFICATION</scope>
    <source>
        <tissue evidence="3">Gonad</tissue>
    </source>
</reference>
<dbReference type="OrthoDB" id="10015560at2759"/>
<evidence type="ECO:0000313" key="3">
    <source>
        <dbReference type="RefSeq" id="XP_019633900.1"/>
    </source>
</evidence>
<evidence type="ECO:0000313" key="2">
    <source>
        <dbReference type="Proteomes" id="UP000515135"/>
    </source>
</evidence>
<keyword evidence="1" id="KW-0812">Transmembrane</keyword>
<dbReference type="PANTHER" id="PTHR39074:SF1">
    <property type="entry name" value="AGAP007547-PA"/>
    <property type="match status" value="1"/>
</dbReference>
<dbReference type="GeneID" id="109477258"/>
<accession>A0A6P4YX15</accession>
<evidence type="ECO:0000256" key="1">
    <source>
        <dbReference type="SAM" id="Phobius"/>
    </source>
</evidence>
<dbReference type="RefSeq" id="XP_019633900.1">
    <property type="nucleotide sequence ID" value="XM_019778341.1"/>
</dbReference>
<keyword evidence="1" id="KW-0472">Membrane</keyword>
<dbReference type="Proteomes" id="UP000515135">
    <property type="component" value="Unplaced"/>
</dbReference>